<feature type="chain" id="PRO_5003487973" evidence="1">
    <location>
        <begin position="26"/>
        <end position="96"/>
    </location>
</feature>
<evidence type="ECO:0000259" key="2">
    <source>
        <dbReference type="Pfam" id="PF03413"/>
    </source>
</evidence>
<dbReference type="EMBL" id="AGFM01000036">
    <property type="protein sequence ID" value="EHJ60610.1"/>
    <property type="molecule type" value="Genomic_DNA"/>
</dbReference>
<dbReference type="PATRIC" id="fig|1088721.3.peg.2376"/>
<accession>G6EDI2</accession>
<protein>
    <submittedName>
        <fullName evidence="3">Propeptide PepSY amd peptidase M4</fullName>
    </submittedName>
</protein>
<comment type="caution">
    <text evidence="3">The sequence shown here is derived from an EMBL/GenBank/DDBJ whole genome shotgun (WGS) entry which is preliminary data.</text>
</comment>
<proteinExistence type="predicted"/>
<dbReference type="Pfam" id="PF03413">
    <property type="entry name" value="PepSY"/>
    <property type="match status" value="1"/>
</dbReference>
<name>G6EDI2_9SPHN</name>
<feature type="domain" description="PepSY" evidence="2">
    <location>
        <begin position="30"/>
        <end position="86"/>
    </location>
</feature>
<evidence type="ECO:0000313" key="3">
    <source>
        <dbReference type="EMBL" id="EHJ60610.1"/>
    </source>
</evidence>
<dbReference type="OrthoDB" id="5297827at2"/>
<feature type="signal peptide" evidence="1">
    <location>
        <begin position="1"/>
        <end position="25"/>
    </location>
</feature>
<evidence type="ECO:0000256" key="1">
    <source>
        <dbReference type="SAM" id="SignalP"/>
    </source>
</evidence>
<gene>
    <name evidence="3" type="ORF">NSU_2403</name>
</gene>
<sequence>MNRTSQFALLPLAAMAILLSGTASAAPKPKVSKTQAEAIALKAAPGKIVESDYEKEDGIWRWSFDIRQGKRIHEIGIDAITGKIVESSFENPGNKD</sequence>
<keyword evidence="1" id="KW-0732">Signal</keyword>
<dbReference type="Proteomes" id="UP000004030">
    <property type="component" value="Unassembled WGS sequence"/>
</dbReference>
<dbReference type="RefSeq" id="WP_007013318.1">
    <property type="nucleotide sequence ID" value="NZ_AGFM01000036.1"/>
</dbReference>
<organism evidence="3 4">
    <name type="scientific">Novosphingobium pentaromativorans US6-1</name>
    <dbReference type="NCBI Taxonomy" id="1088721"/>
    <lineage>
        <taxon>Bacteria</taxon>
        <taxon>Pseudomonadati</taxon>
        <taxon>Pseudomonadota</taxon>
        <taxon>Alphaproteobacteria</taxon>
        <taxon>Sphingomonadales</taxon>
        <taxon>Sphingomonadaceae</taxon>
        <taxon>Novosphingobium</taxon>
    </lineage>
</organism>
<dbReference type="InterPro" id="IPR025711">
    <property type="entry name" value="PepSY"/>
</dbReference>
<keyword evidence="4" id="KW-1185">Reference proteome</keyword>
<reference evidence="3 4" key="1">
    <citation type="journal article" date="2012" name="J. Bacteriol.">
        <title>Genome sequence of benzo(a)pyrene-degrading bacterium Novosphingobium pentaromativorans US6-1.</title>
        <authorList>
            <person name="Luo Y.R."/>
            <person name="Kang S.G."/>
            <person name="Kim S.J."/>
            <person name="Kim M.R."/>
            <person name="Li N."/>
            <person name="Lee J.H."/>
            <person name="Kwon K.K."/>
        </authorList>
    </citation>
    <scope>NUCLEOTIDE SEQUENCE [LARGE SCALE GENOMIC DNA]</scope>
    <source>
        <strain evidence="3 4">US6-1</strain>
    </source>
</reference>
<evidence type="ECO:0000313" key="4">
    <source>
        <dbReference type="Proteomes" id="UP000004030"/>
    </source>
</evidence>
<dbReference type="AlphaFoldDB" id="G6EDI2"/>
<dbReference type="Gene3D" id="3.10.450.40">
    <property type="match status" value="1"/>
</dbReference>
<dbReference type="eggNOG" id="COG3212">
    <property type="taxonomic scope" value="Bacteria"/>
</dbReference>